<sequence length="110" mass="12769">MEKKKRGRKNTRGKENDAFVTNLCKQFEIMKKRLYDREKKARESMNQAFESLMFQIPPDVLKTKLKDLSVEPCENVTNQCREKGPGVTQGSPGRMIKFGMLSVQIWICLL</sequence>
<dbReference type="AlphaFoldDB" id="A0AAN9W1N1"/>
<proteinExistence type="predicted"/>
<comment type="caution">
    <text evidence="1">The sequence shown here is derived from an EMBL/GenBank/DDBJ whole genome shotgun (WGS) entry which is preliminary data.</text>
</comment>
<dbReference type="EMBL" id="JAZDUA010000003">
    <property type="protein sequence ID" value="KAK7874386.1"/>
    <property type="molecule type" value="Genomic_DNA"/>
</dbReference>
<organism evidence="1 2">
    <name type="scientific">Gryllus longicercus</name>
    <dbReference type="NCBI Taxonomy" id="2509291"/>
    <lineage>
        <taxon>Eukaryota</taxon>
        <taxon>Metazoa</taxon>
        <taxon>Ecdysozoa</taxon>
        <taxon>Arthropoda</taxon>
        <taxon>Hexapoda</taxon>
        <taxon>Insecta</taxon>
        <taxon>Pterygota</taxon>
        <taxon>Neoptera</taxon>
        <taxon>Polyneoptera</taxon>
        <taxon>Orthoptera</taxon>
        <taxon>Ensifera</taxon>
        <taxon>Gryllidea</taxon>
        <taxon>Grylloidea</taxon>
        <taxon>Gryllidae</taxon>
        <taxon>Gryllinae</taxon>
        <taxon>Gryllus</taxon>
    </lineage>
</organism>
<gene>
    <name evidence="1" type="ORF">R5R35_007846</name>
</gene>
<name>A0AAN9W1N1_9ORTH</name>
<dbReference type="Proteomes" id="UP001378592">
    <property type="component" value="Unassembled WGS sequence"/>
</dbReference>
<keyword evidence="2" id="KW-1185">Reference proteome</keyword>
<protein>
    <submittedName>
        <fullName evidence="1">Uncharacterized protein</fullName>
    </submittedName>
</protein>
<evidence type="ECO:0000313" key="2">
    <source>
        <dbReference type="Proteomes" id="UP001378592"/>
    </source>
</evidence>
<accession>A0AAN9W1N1</accession>
<evidence type="ECO:0000313" key="1">
    <source>
        <dbReference type="EMBL" id="KAK7874386.1"/>
    </source>
</evidence>
<reference evidence="1 2" key="1">
    <citation type="submission" date="2024-03" db="EMBL/GenBank/DDBJ databases">
        <title>The genome assembly and annotation of the cricket Gryllus longicercus Weissman &amp; Gray.</title>
        <authorList>
            <person name="Szrajer S."/>
            <person name="Gray D."/>
            <person name="Ylla G."/>
        </authorList>
    </citation>
    <scope>NUCLEOTIDE SEQUENCE [LARGE SCALE GENOMIC DNA]</scope>
    <source>
        <strain evidence="1">DAG 2021-001</strain>
        <tissue evidence="1">Whole body minus gut</tissue>
    </source>
</reference>